<evidence type="ECO:0000256" key="12">
    <source>
        <dbReference type="SAM" id="SignalP"/>
    </source>
</evidence>
<dbReference type="PANTHER" id="PTHR32227">
    <property type="entry name" value="GLUCAN ENDO-1,3-BETA-GLUCOSIDASE BG1-RELATED-RELATED"/>
    <property type="match status" value="1"/>
</dbReference>
<organism evidence="13">
    <name type="scientific">Salix viminalis</name>
    <name type="common">Common osier</name>
    <name type="synonym">Basket willow</name>
    <dbReference type="NCBI Taxonomy" id="40686"/>
    <lineage>
        <taxon>Eukaryota</taxon>
        <taxon>Viridiplantae</taxon>
        <taxon>Streptophyta</taxon>
        <taxon>Embryophyta</taxon>
        <taxon>Tracheophyta</taxon>
        <taxon>Spermatophyta</taxon>
        <taxon>Magnoliopsida</taxon>
        <taxon>eudicotyledons</taxon>
        <taxon>Gunneridae</taxon>
        <taxon>Pentapetalae</taxon>
        <taxon>rosids</taxon>
        <taxon>fabids</taxon>
        <taxon>Malpighiales</taxon>
        <taxon>Salicaceae</taxon>
        <taxon>Saliceae</taxon>
        <taxon>Salix</taxon>
    </lineage>
</organism>
<evidence type="ECO:0000256" key="4">
    <source>
        <dbReference type="ARBA" id="ARBA00022729"/>
    </source>
</evidence>
<dbReference type="InterPro" id="IPR017853">
    <property type="entry name" value="GH"/>
</dbReference>
<evidence type="ECO:0000256" key="9">
    <source>
        <dbReference type="RuleBase" id="RU004335"/>
    </source>
</evidence>
<dbReference type="EC" id="3.2.1.39" evidence="3"/>
<dbReference type="SUPFAM" id="SSF51445">
    <property type="entry name" value="(Trans)glycosidases"/>
    <property type="match status" value="1"/>
</dbReference>
<keyword evidence="4 12" id="KW-0732">Signal</keyword>
<dbReference type="GO" id="GO:0005975">
    <property type="term" value="P:carbohydrate metabolic process"/>
    <property type="evidence" value="ECO:0007669"/>
    <property type="project" value="InterPro"/>
</dbReference>
<feature type="chain" id="PRO_5026921025" description="glucan endo-1,3-beta-D-glucosidase" evidence="12">
    <location>
        <begin position="22"/>
        <end position="382"/>
    </location>
</feature>
<sequence length="382" mass="42101">MAACSVIFRLLFLLVILSASAVRVLSAGLGINYGQIANNLPSPSRVSVMLQSLNVSRLKLYDADPNVLLAFSNSNVEFVIGLGNEYLQDMTDPIKAQNWVQQHLQPHITQTKITCITVGNEVFMSNDTQLWSNLLPAMKMVYNTLVNLGLDKQVIVTSAHSFNIIGNSYPPSSGTFRQDLAEYIQAILNFHSQINSPFLINAYPFFAYKDNPDHISLEYALFQPNPGMIDPNTNLHYDNMLFAQVDAVYSAIKAMGHTDIEVMISETGWPSKGDPDEIGSTPENAALYHSNLLNRIQAKQGTPAKPSVPMNIYVFALFNENLKPGPTSERNYGLFYPDGTPVYSSGLQGYLPGIVYYSSASTINACSIFSLVILVMSYSIIA</sequence>
<feature type="transmembrane region" description="Helical" evidence="11">
    <location>
        <begin position="354"/>
        <end position="381"/>
    </location>
</feature>
<comment type="catalytic activity">
    <reaction evidence="1">
        <text>Hydrolysis of (1-&gt;3)-beta-D-glucosidic linkages in (1-&gt;3)-beta-D-glucans.</text>
        <dbReference type="EC" id="3.2.1.39"/>
    </reaction>
</comment>
<keyword evidence="11" id="KW-0812">Transmembrane</keyword>
<dbReference type="Pfam" id="PF00332">
    <property type="entry name" value="Glyco_hydro_17"/>
    <property type="match status" value="1"/>
</dbReference>
<evidence type="ECO:0000256" key="2">
    <source>
        <dbReference type="ARBA" id="ARBA00008773"/>
    </source>
</evidence>
<dbReference type="AlphaFoldDB" id="A0A6N2LKU1"/>
<evidence type="ECO:0000313" key="13">
    <source>
        <dbReference type="EMBL" id="VFU41569.1"/>
    </source>
</evidence>
<evidence type="ECO:0000256" key="6">
    <source>
        <dbReference type="ARBA" id="ARBA00023295"/>
    </source>
</evidence>
<evidence type="ECO:0000256" key="7">
    <source>
        <dbReference type="ARBA" id="ARBA00033335"/>
    </source>
</evidence>
<dbReference type="InterPro" id="IPR000490">
    <property type="entry name" value="Glyco_hydro_17"/>
</dbReference>
<dbReference type="GO" id="GO:0042973">
    <property type="term" value="F:glucan endo-1,3-beta-D-glucosidase activity"/>
    <property type="evidence" value="ECO:0007669"/>
    <property type="project" value="UniProtKB-EC"/>
</dbReference>
<reference evidence="13" key="1">
    <citation type="submission" date="2019-03" db="EMBL/GenBank/DDBJ databases">
        <authorList>
            <person name="Mank J."/>
            <person name="Almeida P."/>
        </authorList>
    </citation>
    <scope>NUCLEOTIDE SEQUENCE</scope>
    <source>
        <strain evidence="13">78183</strain>
    </source>
</reference>
<dbReference type="EMBL" id="CAADRP010001563">
    <property type="protein sequence ID" value="VFU41569.1"/>
    <property type="molecule type" value="Genomic_DNA"/>
</dbReference>
<gene>
    <name evidence="13" type="ORF">SVIM_LOCUS245010</name>
</gene>
<feature type="signal peptide" evidence="12">
    <location>
        <begin position="1"/>
        <end position="21"/>
    </location>
</feature>
<dbReference type="InterPro" id="IPR044965">
    <property type="entry name" value="Glyco_hydro_17_plant"/>
</dbReference>
<dbReference type="Gene3D" id="3.20.20.80">
    <property type="entry name" value="Glycosidases"/>
    <property type="match status" value="1"/>
</dbReference>
<protein>
    <recommendedName>
        <fullName evidence="3">glucan endo-1,3-beta-D-glucosidase</fullName>
        <ecNumber evidence="3">3.2.1.39</ecNumber>
    </recommendedName>
    <alternativeName>
        <fullName evidence="7">(1-&gt;3)-beta-glucan endohydrolase</fullName>
    </alternativeName>
    <alternativeName>
        <fullName evidence="8">Beta-1,3-endoglucanase</fullName>
    </alternativeName>
</protein>
<evidence type="ECO:0000256" key="8">
    <source>
        <dbReference type="ARBA" id="ARBA00033417"/>
    </source>
</evidence>
<keyword evidence="11" id="KW-0472">Membrane</keyword>
<evidence type="ECO:0000256" key="10">
    <source>
        <dbReference type="RuleBase" id="RU004336"/>
    </source>
</evidence>
<evidence type="ECO:0000256" key="1">
    <source>
        <dbReference type="ARBA" id="ARBA00000382"/>
    </source>
</evidence>
<accession>A0A6N2LKU1</accession>
<name>A0A6N2LKU1_SALVM</name>
<dbReference type="FunFam" id="3.20.20.80:FF:000005">
    <property type="entry name" value="Glucan endo-1,3-beta-glucosidase 14"/>
    <property type="match status" value="1"/>
</dbReference>
<keyword evidence="6 10" id="KW-0326">Glycosidase</keyword>
<proteinExistence type="inferred from homology"/>
<dbReference type="PROSITE" id="PS00587">
    <property type="entry name" value="GLYCOSYL_HYDROL_F17"/>
    <property type="match status" value="1"/>
</dbReference>
<evidence type="ECO:0000256" key="11">
    <source>
        <dbReference type="SAM" id="Phobius"/>
    </source>
</evidence>
<evidence type="ECO:0000256" key="3">
    <source>
        <dbReference type="ARBA" id="ARBA00012780"/>
    </source>
</evidence>
<keyword evidence="11" id="KW-1133">Transmembrane helix</keyword>
<evidence type="ECO:0000256" key="5">
    <source>
        <dbReference type="ARBA" id="ARBA00022801"/>
    </source>
</evidence>
<comment type="similarity">
    <text evidence="2 9">Belongs to the glycosyl hydrolase 17 family.</text>
</comment>
<keyword evidence="5 10" id="KW-0378">Hydrolase</keyword>